<evidence type="ECO:0000313" key="3">
    <source>
        <dbReference type="EMBL" id="PJC28284.1"/>
    </source>
</evidence>
<dbReference type="EMBL" id="PFSF01000021">
    <property type="protein sequence ID" value="PJC28284.1"/>
    <property type="molecule type" value="Genomic_DNA"/>
</dbReference>
<evidence type="ECO:0000256" key="1">
    <source>
        <dbReference type="SAM" id="MobiDB-lite"/>
    </source>
</evidence>
<keyword evidence="2" id="KW-0812">Transmembrane</keyword>
<organism evidence="3 4">
    <name type="scientific">Candidatus Shapirobacteria bacterium CG_4_9_14_0_2_um_filter_39_11</name>
    <dbReference type="NCBI Taxonomy" id="1974478"/>
    <lineage>
        <taxon>Bacteria</taxon>
        <taxon>Candidatus Shapironibacteriota</taxon>
    </lineage>
</organism>
<gene>
    <name evidence="3" type="ORF">CO054_00965</name>
</gene>
<accession>A0A2M8ET37</accession>
<protein>
    <submittedName>
        <fullName evidence="3">Uncharacterized protein</fullName>
    </submittedName>
</protein>
<reference evidence="4" key="1">
    <citation type="submission" date="2017-09" db="EMBL/GenBank/DDBJ databases">
        <title>Depth-based differentiation of microbial function through sediment-hosted aquifers and enrichment of novel symbionts in the deep terrestrial subsurface.</title>
        <authorList>
            <person name="Probst A.J."/>
            <person name="Ladd B."/>
            <person name="Jarett J.K."/>
            <person name="Geller-Mcgrath D.E."/>
            <person name="Sieber C.M.K."/>
            <person name="Emerson J.B."/>
            <person name="Anantharaman K."/>
            <person name="Thomas B.C."/>
            <person name="Malmstrom R."/>
            <person name="Stieglmeier M."/>
            <person name="Klingl A."/>
            <person name="Woyke T."/>
            <person name="Ryan C.M."/>
            <person name="Banfield J.F."/>
        </authorList>
    </citation>
    <scope>NUCLEOTIDE SEQUENCE [LARGE SCALE GENOMIC DNA]</scope>
</reference>
<feature type="transmembrane region" description="Helical" evidence="2">
    <location>
        <begin position="45"/>
        <end position="65"/>
    </location>
</feature>
<proteinExistence type="predicted"/>
<keyword evidence="2" id="KW-1133">Transmembrane helix</keyword>
<dbReference type="Proteomes" id="UP000229816">
    <property type="component" value="Unassembled WGS sequence"/>
</dbReference>
<dbReference type="AlphaFoldDB" id="A0A2M8ET37"/>
<evidence type="ECO:0000256" key="2">
    <source>
        <dbReference type="SAM" id="Phobius"/>
    </source>
</evidence>
<feature type="region of interest" description="Disordered" evidence="1">
    <location>
        <begin position="1"/>
        <end position="34"/>
    </location>
</feature>
<feature type="compositionally biased region" description="Basic and acidic residues" evidence="1">
    <location>
        <begin position="1"/>
        <end position="11"/>
    </location>
</feature>
<name>A0A2M8ET37_9BACT</name>
<keyword evidence="2" id="KW-0472">Membrane</keyword>
<evidence type="ECO:0000313" key="4">
    <source>
        <dbReference type="Proteomes" id="UP000229816"/>
    </source>
</evidence>
<comment type="caution">
    <text evidence="3">The sequence shown here is derived from an EMBL/GenBank/DDBJ whole genome shotgun (WGS) entry which is preliminary data.</text>
</comment>
<sequence length="228" mass="25296">MPEETETKPEEIQGTSDGGRLTPSEIEGEAMTPPRWREKIKIHKFKILGGVLGIFIFTGAVFGAYKLGQKQIQPAPQPTPTPVVVATPTPDPTANWETYRGKHFSFKHPRDWTDNTGPAVNYPDNLEVIGLRISPNAVFEASYKNYSYEKNVQGLAHRKSSKLTISSREATRFEVTGSGEPLPSGFSIISFVVKGTGNTSYSIDFNGDRKNITEELINQILSTFKFLD</sequence>